<evidence type="ECO:0000313" key="3">
    <source>
        <dbReference type="Proteomes" id="UP000297769"/>
    </source>
</evidence>
<gene>
    <name evidence="2" type="ORF">C9E96_17190</name>
</gene>
<dbReference type="AlphaFoldDB" id="A0A5R1YG76"/>
<dbReference type="Proteomes" id="UP000297769">
    <property type="component" value="Unassembled WGS sequence"/>
</dbReference>
<sequence length="51" mass="5317">MKKLVLAALLASFATGSIAAEKINFGVSATYPPFESLDASNKIVGFDIDLA</sequence>
<feature type="signal peptide" evidence="1">
    <location>
        <begin position="1"/>
        <end position="19"/>
    </location>
</feature>
<dbReference type="SUPFAM" id="SSF53850">
    <property type="entry name" value="Periplasmic binding protein-like II"/>
    <property type="match status" value="1"/>
</dbReference>
<evidence type="ECO:0000313" key="2">
    <source>
        <dbReference type="EMBL" id="TGC63797.1"/>
    </source>
</evidence>
<organism evidence="2 3">
    <name type="scientific">Salmonella infantis</name>
    <dbReference type="NCBI Taxonomy" id="595"/>
    <lineage>
        <taxon>Bacteria</taxon>
        <taxon>Pseudomonadati</taxon>
        <taxon>Pseudomonadota</taxon>
        <taxon>Gammaproteobacteria</taxon>
        <taxon>Enterobacterales</taxon>
        <taxon>Enterobacteriaceae</taxon>
        <taxon>Salmonella</taxon>
    </lineage>
</organism>
<protein>
    <submittedName>
        <fullName evidence="2">Arginine ABC transporter substrate-binding protein</fullName>
    </submittedName>
</protein>
<accession>A0A5R1YG76</accession>
<dbReference type="EMBL" id="PYJX01000175">
    <property type="protein sequence ID" value="TGC63797.1"/>
    <property type="molecule type" value="Genomic_DNA"/>
</dbReference>
<feature type="chain" id="PRO_5024346781" evidence="1">
    <location>
        <begin position="20"/>
        <end position="51"/>
    </location>
</feature>
<dbReference type="Gene3D" id="3.40.190.10">
    <property type="entry name" value="Periplasmic binding protein-like II"/>
    <property type="match status" value="1"/>
</dbReference>
<reference evidence="2 3" key="1">
    <citation type="submission" date="2018-03" db="EMBL/GenBank/DDBJ databases">
        <title>Non-Typhoidal Salmonella genome sequencing and assembly.</title>
        <authorList>
            <person name="Matchawe C."/>
        </authorList>
    </citation>
    <scope>NUCLEOTIDE SEQUENCE [LARGE SCALE GENOMIC DNA]</scope>
    <source>
        <strain evidence="2 3">88sa</strain>
    </source>
</reference>
<proteinExistence type="predicted"/>
<keyword evidence="1" id="KW-0732">Signal</keyword>
<comment type="caution">
    <text evidence="2">The sequence shown here is derived from an EMBL/GenBank/DDBJ whole genome shotgun (WGS) entry which is preliminary data.</text>
</comment>
<evidence type="ECO:0000256" key="1">
    <source>
        <dbReference type="SAM" id="SignalP"/>
    </source>
</evidence>
<name>A0A5R1YG76_SALIN</name>
<feature type="non-terminal residue" evidence="2">
    <location>
        <position position="51"/>
    </location>
</feature>